<dbReference type="PROSITE" id="PS00629">
    <property type="entry name" value="IMP_1"/>
    <property type="match status" value="1"/>
</dbReference>
<keyword evidence="4 7" id="KW-0460">Magnesium</keyword>
<dbReference type="EMBL" id="KI913958">
    <property type="protein sequence ID" value="ETW04446.1"/>
    <property type="molecule type" value="Genomic_DNA"/>
</dbReference>
<evidence type="ECO:0000313" key="9">
    <source>
        <dbReference type="EMBL" id="ETW04446.1"/>
    </source>
</evidence>
<dbReference type="InterPro" id="IPR000760">
    <property type="entry name" value="Inositol_monophosphatase-like"/>
</dbReference>
<dbReference type="Pfam" id="PF00459">
    <property type="entry name" value="Inositol_P"/>
    <property type="match status" value="1"/>
</dbReference>
<feature type="binding site" evidence="7">
    <location>
        <position position="121"/>
    </location>
    <ligand>
        <name>Mg(2+)</name>
        <dbReference type="ChEBI" id="CHEBI:18420"/>
        <label>1</label>
        <note>catalytic</note>
    </ligand>
</feature>
<dbReference type="PANTHER" id="PTHR43028">
    <property type="entry name" value="3'(2'),5'-BISPHOSPHATE NUCLEOTIDASE 1"/>
    <property type="match status" value="1"/>
</dbReference>
<comment type="catalytic activity">
    <reaction evidence="6">
        <text>1D-myo-inositol 1,4-bisphosphate + H2O = 1D-myo-inositol 4-phosphate + phosphate</text>
        <dbReference type="Rhea" id="RHEA:15553"/>
        <dbReference type="ChEBI" id="CHEBI:15377"/>
        <dbReference type="ChEBI" id="CHEBI:43474"/>
        <dbReference type="ChEBI" id="CHEBI:58282"/>
        <dbReference type="ChEBI" id="CHEBI:58469"/>
        <dbReference type="EC" id="3.1.3.57"/>
    </reaction>
    <physiologicalReaction direction="left-to-right" evidence="6">
        <dbReference type="Rhea" id="RHEA:15554"/>
    </physiologicalReaction>
</comment>
<dbReference type="GeneID" id="20081770"/>
<keyword evidence="3 7" id="KW-0479">Metal-binding</keyword>
<comment type="catalytic activity">
    <reaction evidence="5">
        <text>1D-myo-inositol 1,3,4-trisphosphate + H2O = 1D-myo-inositol 3,4-bisphosphate + phosphate</text>
        <dbReference type="Rhea" id="RHEA:70319"/>
        <dbReference type="ChEBI" id="CHEBI:15377"/>
        <dbReference type="ChEBI" id="CHEBI:43474"/>
        <dbReference type="ChEBI" id="CHEBI:58414"/>
        <dbReference type="ChEBI" id="CHEBI:83241"/>
    </reaction>
    <physiologicalReaction direction="left-to-right" evidence="5">
        <dbReference type="Rhea" id="RHEA:70320"/>
    </physiologicalReaction>
</comment>
<gene>
    <name evidence="9" type="ORF">H310_04720</name>
</gene>
<evidence type="ECO:0000256" key="4">
    <source>
        <dbReference type="ARBA" id="ARBA00022842"/>
    </source>
</evidence>
<evidence type="ECO:0008006" key="10">
    <source>
        <dbReference type="Google" id="ProtNLM"/>
    </source>
</evidence>
<feature type="binding site" evidence="7">
    <location>
        <position position="124"/>
    </location>
    <ligand>
        <name>Mg(2+)</name>
        <dbReference type="ChEBI" id="CHEBI:18420"/>
        <label>1</label>
        <note>catalytic</note>
    </ligand>
</feature>
<comment type="cofactor">
    <cofactor evidence="7">
        <name>Mg(2+)</name>
        <dbReference type="ChEBI" id="CHEBI:18420"/>
    </cofactor>
</comment>
<evidence type="ECO:0000256" key="5">
    <source>
        <dbReference type="ARBA" id="ARBA00044465"/>
    </source>
</evidence>
<keyword evidence="2" id="KW-0452">Lithium</keyword>
<sequence>MSSSSVDLIALLSACVDLGAFAGQVIRDVVASGESLQTVNKADDGATASFDPQTIADTRAQQRIVESLRRHFGPKLIIVGEEGHLDPPAGEDVTTPCTSLLAATHPTAVPVDLEDLVVWIDPLDGTRKFTEKAYDDVSVLLGLSYRGRPIAGRHCPSFATNCMALLRACACHSYSVLNRLPSSKHDDHPPILTSVMHQPFVGGGGGTTYYGGPAVDGIFRCHVVSPYTTHLFTWPAFERVPTGRATLSTRSTPIVGHSESPCGHANAILPLLNMSTMAKGSTGILLLDVALGHIDVYFRYVHRTKRWDSCVGEAFLIVLGGVLTDRNGHLYDYSASGDHENTAGIVASLDKSLHATVVARVATYAS</sequence>
<feature type="binding site" evidence="7">
    <location>
        <position position="308"/>
    </location>
    <ligand>
        <name>Mg(2+)</name>
        <dbReference type="ChEBI" id="CHEBI:18420"/>
        <label>1</label>
        <note>catalytic</note>
    </ligand>
</feature>
<dbReference type="SUPFAM" id="SSF56655">
    <property type="entry name" value="Carbohydrate phosphatase"/>
    <property type="match status" value="1"/>
</dbReference>
<evidence type="ECO:0000256" key="3">
    <source>
        <dbReference type="ARBA" id="ARBA00022723"/>
    </source>
</evidence>
<comment type="similarity">
    <text evidence="1">Belongs to the inositol monophosphatase superfamily.</text>
</comment>
<feature type="signal peptide" evidence="8">
    <location>
        <begin position="1"/>
        <end position="22"/>
    </location>
</feature>
<feature type="binding site" evidence="7">
    <location>
        <position position="123"/>
    </location>
    <ligand>
        <name>Mg(2+)</name>
        <dbReference type="ChEBI" id="CHEBI:18420"/>
        <label>1</label>
        <note>catalytic</note>
    </ligand>
</feature>
<name>A0A024UDI2_9STRA</name>
<dbReference type="STRING" id="157072.A0A024UDI2"/>
<dbReference type="AlphaFoldDB" id="A0A024UDI2"/>
<evidence type="ECO:0000256" key="7">
    <source>
        <dbReference type="PIRSR" id="PIRSR600760-2"/>
    </source>
</evidence>
<dbReference type="OrthoDB" id="10254945at2759"/>
<accession>A0A024UDI2</accession>
<dbReference type="InterPro" id="IPR050725">
    <property type="entry name" value="CysQ/Inositol_MonoPase"/>
</dbReference>
<feature type="chain" id="PRO_5001535324" description="3'(2'),5'-bisphosphate nucleotidase" evidence="8">
    <location>
        <begin position="23"/>
        <end position="366"/>
    </location>
</feature>
<evidence type="ECO:0000256" key="2">
    <source>
        <dbReference type="ARBA" id="ARBA00022671"/>
    </source>
</evidence>
<dbReference type="GO" id="GO:0004441">
    <property type="term" value="F:inositol-1,4-bisphosphate 1-phosphatase activity"/>
    <property type="evidence" value="ECO:0007669"/>
    <property type="project" value="UniProtKB-EC"/>
</dbReference>
<dbReference type="VEuPathDB" id="FungiDB:H310_04720"/>
<dbReference type="GO" id="GO:0046872">
    <property type="term" value="F:metal ion binding"/>
    <property type="evidence" value="ECO:0007669"/>
    <property type="project" value="UniProtKB-KW"/>
</dbReference>
<reference evidence="9" key="1">
    <citation type="submission" date="2013-12" db="EMBL/GenBank/DDBJ databases">
        <title>The Genome Sequence of Aphanomyces invadans NJM9701.</title>
        <authorList>
            <consortium name="The Broad Institute Genomics Platform"/>
            <person name="Russ C."/>
            <person name="Tyler B."/>
            <person name="van West P."/>
            <person name="Dieguez-Uribeondo J."/>
            <person name="Young S.K."/>
            <person name="Zeng Q."/>
            <person name="Gargeya S."/>
            <person name="Fitzgerald M."/>
            <person name="Abouelleil A."/>
            <person name="Alvarado L."/>
            <person name="Chapman S.B."/>
            <person name="Gainer-Dewar J."/>
            <person name="Goldberg J."/>
            <person name="Griggs A."/>
            <person name="Gujja S."/>
            <person name="Hansen M."/>
            <person name="Howarth C."/>
            <person name="Imamovic A."/>
            <person name="Ireland A."/>
            <person name="Larimer J."/>
            <person name="McCowan C."/>
            <person name="Murphy C."/>
            <person name="Pearson M."/>
            <person name="Poon T.W."/>
            <person name="Priest M."/>
            <person name="Roberts A."/>
            <person name="Saif S."/>
            <person name="Shea T."/>
            <person name="Sykes S."/>
            <person name="Wortman J."/>
            <person name="Nusbaum C."/>
            <person name="Birren B."/>
        </authorList>
    </citation>
    <scope>NUCLEOTIDE SEQUENCE [LARGE SCALE GENOMIC DNA]</scope>
    <source>
        <strain evidence="9">NJM9701</strain>
    </source>
</reference>
<dbReference type="eggNOG" id="KOG3099">
    <property type="taxonomic scope" value="Eukaryota"/>
</dbReference>
<evidence type="ECO:0000256" key="8">
    <source>
        <dbReference type="SAM" id="SignalP"/>
    </source>
</evidence>
<dbReference type="PANTHER" id="PTHR43028:SF5">
    <property type="entry name" value="3'(2'),5'-BISPHOSPHATE NUCLEOTIDASE 1"/>
    <property type="match status" value="1"/>
</dbReference>
<dbReference type="InterPro" id="IPR020583">
    <property type="entry name" value="Inositol_monoP_metal-BS"/>
</dbReference>
<keyword evidence="8" id="KW-0732">Signal</keyword>
<dbReference type="Gene3D" id="3.40.190.80">
    <property type="match status" value="1"/>
</dbReference>
<evidence type="ECO:0000256" key="1">
    <source>
        <dbReference type="ARBA" id="ARBA00009759"/>
    </source>
</evidence>
<organism evidence="9">
    <name type="scientific">Aphanomyces invadans</name>
    <dbReference type="NCBI Taxonomy" id="157072"/>
    <lineage>
        <taxon>Eukaryota</taxon>
        <taxon>Sar</taxon>
        <taxon>Stramenopiles</taxon>
        <taxon>Oomycota</taxon>
        <taxon>Saprolegniomycetes</taxon>
        <taxon>Saprolegniales</taxon>
        <taxon>Verrucalvaceae</taxon>
        <taxon>Aphanomyces</taxon>
    </lineage>
</organism>
<proteinExistence type="inferred from homology"/>
<dbReference type="RefSeq" id="XP_008867402.1">
    <property type="nucleotide sequence ID" value="XM_008869180.1"/>
</dbReference>
<evidence type="ECO:0000256" key="6">
    <source>
        <dbReference type="ARBA" id="ARBA00044478"/>
    </source>
</evidence>
<protein>
    <recommendedName>
        <fullName evidence="10">3'(2'),5'-bisphosphate nucleotidase</fullName>
    </recommendedName>
</protein>
<feature type="binding site" evidence="7">
    <location>
        <position position="81"/>
    </location>
    <ligand>
        <name>Mg(2+)</name>
        <dbReference type="ChEBI" id="CHEBI:18420"/>
        <label>1</label>
        <note>catalytic</note>
    </ligand>
</feature>
<dbReference type="Gene3D" id="3.30.540.10">
    <property type="entry name" value="Fructose-1,6-Bisphosphatase, subunit A, domain 1"/>
    <property type="match status" value="1"/>
</dbReference>